<dbReference type="STRING" id="6293.A0A1I8ESI0"/>
<accession>A0A1I8ESI0</accession>
<organism evidence="1">
    <name type="scientific">Wuchereria bancrofti</name>
    <dbReference type="NCBI Taxonomy" id="6293"/>
    <lineage>
        <taxon>Eukaryota</taxon>
        <taxon>Metazoa</taxon>
        <taxon>Ecdysozoa</taxon>
        <taxon>Nematoda</taxon>
        <taxon>Chromadorea</taxon>
        <taxon>Rhabditida</taxon>
        <taxon>Spirurina</taxon>
        <taxon>Spiruromorpha</taxon>
        <taxon>Filarioidea</taxon>
        <taxon>Onchocercidae</taxon>
        <taxon>Wuchereria</taxon>
    </lineage>
</organism>
<protein>
    <submittedName>
        <fullName evidence="1">Uncharacterized protein</fullName>
    </submittedName>
</protein>
<evidence type="ECO:0000313" key="1">
    <source>
        <dbReference type="WBParaSite" id="maker-PairedContig_4609-snap-gene-0.18-mRNA-1"/>
    </source>
</evidence>
<dbReference type="WBParaSite" id="maker-PairedContig_4609-snap-gene-0.18-mRNA-1">
    <property type="protein sequence ID" value="maker-PairedContig_4609-snap-gene-0.18-mRNA-1"/>
    <property type="gene ID" value="maker-PairedContig_4609-snap-gene-0.18"/>
</dbReference>
<sequence>MFRAIRIVLHKNGDIKLHQQKIRLEGHGKEIAAKSNWLIIWGNSHRLFAEISFCDAQLLSNLQCDRCNEEENINENEKDDKFCKRKQRSLVSHSFFFLFFVLESAAILNKGIPIKKNGVWDNIFHLNQDDFTVEQESAAILKDSTLKIMYYKLVDHSPDAISEFETFVHSLSIFARLIEDSNIYGFVVKQLLSHGFPITGKNKQVITAWEVMLSSKRLDKFFTQ</sequence>
<proteinExistence type="predicted"/>
<dbReference type="AlphaFoldDB" id="A0A1I8ESI0"/>
<name>A0A1I8ESI0_WUCBA</name>
<reference evidence="1" key="1">
    <citation type="submission" date="2016-11" db="UniProtKB">
        <authorList>
            <consortium name="WormBaseParasite"/>
        </authorList>
    </citation>
    <scope>IDENTIFICATION</scope>
    <source>
        <strain evidence="1">pt0022</strain>
    </source>
</reference>